<dbReference type="Gene3D" id="3.40.190.10">
    <property type="entry name" value="Periplasmic binding protein-like II"/>
    <property type="match status" value="2"/>
</dbReference>
<dbReference type="Pfam" id="PF00126">
    <property type="entry name" value="HTH_1"/>
    <property type="match status" value="1"/>
</dbReference>
<evidence type="ECO:0000256" key="1">
    <source>
        <dbReference type="ARBA" id="ARBA00009437"/>
    </source>
</evidence>
<name>A0ABW7ZDW8_9ACTN</name>
<dbReference type="Gene3D" id="1.10.10.10">
    <property type="entry name" value="Winged helix-like DNA-binding domain superfamily/Winged helix DNA-binding domain"/>
    <property type="match status" value="1"/>
</dbReference>
<dbReference type="RefSeq" id="WP_397091924.1">
    <property type="nucleotide sequence ID" value="NZ_JBITGY010000021.1"/>
</dbReference>
<evidence type="ECO:0000259" key="5">
    <source>
        <dbReference type="PROSITE" id="PS50931"/>
    </source>
</evidence>
<sequence length="296" mass="32008">MDVDTRLVRYFLIVAAEGNLTRAAERLYLSQPALTKQIRRLETQLGVRLFTRSRAGMALTEAGRSLADGAPALLAACDEVVRATKSAASRAARVLRVGFLASAANEATSDIVAAFTRLRPGWRVEMRQSSWSDPTAGLAEGEVDAALVRLPFPGQEALRVVVLFSEPRWAALPSTHPLAAEEEIPFSALWDEPFVAAPQETGVWRDYWLAAGERDGRAPRVGAVTDHPDEWLQAIANGYGVALAPASAARYYARPGVAFRPLTGVSPSRCGVAWPPTADANPVLQDFVRCCVEHSC</sequence>
<dbReference type="CDD" id="cd08414">
    <property type="entry name" value="PBP2_LTTR_aromatics_like"/>
    <property type="match status" value="1"/>
</dbReference>
<organism evidence="6 7">
    <name type="scientific">Nonomuraea typhae</name>
    <dbReference type="NCBI Taxonomy" id="2603600"/>
    <lineage>
        <taxon>Bacteria</taxon>
        <taxon>Bacillati</taxon>
        <taxon>Actinomycetota</taxon>
        <taxon>Actinomycetes</taxon>
        <taxon>Streptosporangiales</taxon>
        <taxon>Streptosporangiaceae</taxon>
        <taxon>Nonomuraea</taxon>
    </lineage>
</organism>
<dbReference type="Pfam" id="PF03466">
    <property type="entry name" value="LysR_substrate"/>
    <property type="match status" value="1"/>
</dbReference>
<dbReference type="PANTHER" id="PTHR30346:SF0">
    <property type="entry name" value="HCA OPERON TRANSCRIPTIONAL ACTIVATOR HCAR"/>
    <property type="match status" value="1"/>
</dbReference>
<dbReference type="SUPFAM" id="SSF46785">
    <property type="entry name" value="Winged helix' DNA-binding domain"/>
    <property type="match status" value="1"/>
</dbReference>
<proteinExistence type="inferred from homology"/>
<keyword evidence="4" id="KW-0804">Transcription</keyword>
<evidence type="ECO:0000313" key="6">
    <source>
        <dbReference type="EMBL" id="MFI6505638.1"/>
    </source>
</evidence>
<accession>A0ABW7ZDW8</accession>
<evidence type="ECO:0000313" key="7">
    <source>
        <dbReference type="Proteomes" id="UP001612741"/>
    </source>
</evidence>
<comment type="similarity">
    <text evidence="1">Belongs to the LysR transcriptional regulatory family.</text>
</comment>
<keyword evidence="3" id="KW-0238">DNA-binding</keyword>
<comment type="caution">
    <text evidence="6">The sequence shown here is derived from an EMBL/GenBank/DDBJ whole genome shotgun (WGS) entry which is preliminary data.</text>
</comment>
<gene>
    <name evidence="6" type="ORF">ACIBG2_50225</name>
</gene>
<dbReference type="PRINTS" id="PR00039">
    <property type="entry name" value="HTHLYSR"/>
</dbReference>
<dbReference type="PROSITE" id="PS50931">
    <property type="entry name" value="HTH_LYSR"/>
    <property type="match status" value="1"/>
</dbReference>
<dbReference type="EMBL" id="JBITGY010000021">
    <property type="protein sequence ID" value="MFI6505638.1"/>
    <property type="molecule type" value="Genomic_DNA"/>
</dbReference>
<evidence type="ECO:0000256" key="2">
    <source>
        <dbReference type="ARBA" id="ARBA00023015"/>
    </source>
</evidence>
<protein>
    <submittedName>
        <fullName evidence="6">LysR family transcriptional regulator</fullName>
    </submittedName>
</protein>
<dbReference type="InterPro" id="IPR000847">
    <property type="entry name" value="LysR_HTH_N"/>
</dbReference>
<evidence type="ECO:0000256" key="3">
    <source>
        <dbReference type="ARBA" id="ARBA00023125"/>
    </source>
</evidence>
<dbReference type="SUPFAM" id="SSF53850">
    <property type="entry name" value="Periplasmic binding protein-like II"/>
    <property type="match status" value="1"/>
</dbReference>
<evidence type="ECO:0000256" key="4">
    <source>
        <dbReference type="ARBA" id="ARBA00023163"/>
    </source>
</evidence>
<dbReference type="PANTHER" id="PTHR30346">
    <property type="entry name" value="TRANSCRIPTIONAL DUAL REGULATOR HCAR-RELATED"/>
    <property type="match status" value="1"/>
</dbReference>
<dbReference type="InterPro" id="IPR036390">
    <property type="entry name" value="WH_DNA-bd_sf"/>
</dbReference>
<keyword evidence="7" id="KW-1185">Reference proteome</keyword>
<dbReference type="InterPro" id="IPR005119">
    <property type="entry name" value="LysR_subst-bd"/>
</dbReference>
<feature type="domain" description="HTH lysR-type" evidence="5">
    <location>
        <begin position="3"/>
        <end position="60"/>
    </location>
</feature>
<reference evidence="6 7" key="1">
    <citation type="submission" date="2024-10" db="EMBL/GenBank/DDBJ databases">
        <title>The Natural Products Discovery Center: Release of the First 8490 Sequenced Strains for Exploring Actinobacteria Biosynthetic Diversity.</title>
        <authorList>
            <person name="Kalkreuter E."/>
            <person name="Kautsar S.A."/>
            <person name="Yang D."/>
            <person name="Bader C.D."/>
            <person name="Teijaro C.N."/>
            <person name="Fluegel L."/>
            <person name="Davis C.M."/>
            <person name="Simpson J.R."/>
            <person name="Lauterbach L."/>
            <person name="Steele A.D."/>
            <person name="Gui C."/>
            <person name="Meng S."/>
            <person name="Li G."/>
            <person name="Viehrig K."/>
            <person name="Ye F."/>
            <person name="Su P."/>
            <person name="Kiefer A.F."/>
            <person name="Nichols A."/>
            <person name="Cepeda A.J."/>
            <person name="Yan W."/>
            <person name="Fan B."/>
            <person name="Jiang Y."/>
            <person name="Adhikari A."/>
            <person name="Zheng C.-J."/>
            <person name="Schuster L."/>
            <person name="Cowan T.M."/>
            <person name="Smanski M.J."/>
            <person name="Chevrette M.G."/>
            <person name="De Carvalho L.P.S."/>
            <person name="Shen B."/>
        </authorList>
    </citation>
    <scope>NUCLEOTIDE SEQUENCE [LARGE SCALE GENOMIC DNA]</scope>
    <source>
        <strain evidence="6 7">NPDC050545</strain>
    </source>
</reference>
<dbReference type="Proteomes" id="UP001612741">
    <property type="component" value="Unassembled WGS sequence"/>
</dbReference>
<dbReference type="InterPro" id="IPR036388">
    <property type="entry name" value="WH-like_DNA-bd_sf"/>
</dbReference>
<keyword evidence="2" id="KW-0805">Transcription regulation</keyword>